<dbReference type="SMART" id="SM00347">
    <property type="entry name" value="HTH_MARR"/>
    <property type="match status" value="1"/>
</dbReference>
<proteinExistence type="predicted"/>
<dbReference type="PANTHER" id="PTHR33164:SF43">
    <property type="entry name" value="HTH-TYPE TRANSCRIPTIONAL REPRESSOR YETL"/>
    <property type="match status" value="1"/>
</dbReference>
<dbReference type="PANTHER" id="PTHR33164">
    <property type="entry name" value="TRANSCRIPTIONAL REGULATOR, MARR FAMILY"/>
    <property type="match status" value="1"/>
</dbReference>
<dbReference type="RefSeq" id="WP_378203597.1">
    <property type="nucleotide sequence ID" value="NZ_JBHLZP010000131.1"/>
</dbReference>
<dbReference type="Proteomes" id="UP001589627">
    <property type="component" value="Unassembled WGS sequence"/>
</dbReference>
<dbReference type="SUPFAM" id="SSF46785">
    <property type="entry name" value="Winged helix' DNA-binding domain"/>
    <property type="match status" value="1"/>
</dbReference>
<feature type="domain" description="HTH marR-type" evidence="1">
    <location>
        <begin position="7"/>
        <end position="139"/>
    </location>
</feature>
<accession>A0ABV5YI40</accession>
<dbReference type="InterPro" id="IPR039422">
    <property type="entry name" value="MarR/SlyA-like"/>
</dbReference>
<dbReference type="InterPro" id="IPR000835">
    <property type="entry name" value="HTH_MarR-typ"/>
</dbReference>
<organism evidence="2 3">
    <name type="scientific">Actinoallomurus acaciae</name>
    <dbReference type="NCBI Taxonomy" id="502577"/>
    <lineage>
        <taxon>Bacteria</taxon>
        <taxon>Bacillati</taxon>
        <taxon>Actinomycetota</taxon>
        <taxon>Actinomycetes</taxon>
        <taxon>Streptosporangiales</taxon>
        <taxon>Thermomonosporaceae</taxon>
        <taxon>Actinoallomurus</taxon>
    </lineage>
</organism>
<reference evidence="2 3" key="1">
    <citation type="submission" date="2024-09" db="EMBL/GenBank/DDBJ databases">
        <authorList>
            <person name="Sun Q."/>
            <person name="Mori K."/>
        </authorList>
    </citation>
    <scope>NUCLEOTIDE SEQUENCE [LARGE SCALE GENOMIC DNA]</scope>
    <source>
        <strain evidence="2 3">TBRC 0563</strain>
    </source>
</reference>
<gene>
    <name evidence="2" type="ORF">ACFFNX_19070</name>
</gene>
<name>A0ABV5YI40_9ACTN</name>
<dbReference type="Pfam" id="PF12802">
    <property type="entry name" value="MarR_2"/>
    <property type="match status" value="1"/>
</dbReference>
<dbReference type="InterPro" id="IPR036388">
    <property type="entry name" value="WH-like_DNA-bd_sf"/>
</dbReference>
<dbReference type="EMBL" id="JBHLZP010000131">
    <property type="protein sequence ID" value="MFB9834288.1"/>
    <property type="molecule type" value="Genomic_DNA"/>
</dbReference>
<dbReference type="Gene3D" id="1.10.10.10">
    <property type="entry name" value="Winged helix-like DNA-binding domain superfamily/Winged helix DNA-binding domain"/>
    <property type="match status" value="1"/>
</dbReference>
<evidence type="ECO:0000259" key="1">
    <source>
        <dbReference type="PROSITE" id="PS50995"/>
    </source>
</evidence>
<dbReference type="PROSITE" id="PS50995">
    <property type="entry name" value="HTH_MARR_2"/>
    <property type="match status" value="1"/>
</dbReference>
<evidence type="ECO:0000313" key="2">
    <source>
        <dbReference type="EMBL" id="MFB9834288.1"/>
    </source>
</evidence>
<protein>
    <submittedName>
        <fullName evidence="2">MarR family winged helix-turn-helix transcriptional regulator</fullName>
    </submittedName>
</protein>
<comment type="caution">
    <text evidence="2">The sequence shown here is derived from an EMBL/GenBank/DDBJ whole genome shotgun (WGS) entry which is preliminary data.</text>
</comment>
<dbReference type="InterPro" id="IPR036390">
    <property type="entry name" value="WH_DNA-bd_sf"/>
</dbReference>
<sequence>MAPSNSTGRPGYLLKRAQAALHAALAGRLREQGVTLPQYAVLTALAEEPGLSNADLARRAFVTPQTMNQALRELEQRRWVSRHPHPGHGRILQAELTADGRETLEACHRSADAVEDRMLAALSPVQREQLATTLRACIESLAE</sequence>
<evidence type="ECO:0000313" key="3">
    <source>
        <dbReference type="Proteomes" id="UP001589627"/>
    </source>
</evidence>
<keyword evidence="3" id="KW-1185">Reference proteome</keyword>